<proteinExistence type="predicted"/>
<dbReference type="AlphaFoldDB" id="A0A368QTF2"/>
<feature type="region of interest" description="Disordered" evidence="1">
    <location>
        <begin position="1"/>
        <end position="187"/>
    </location>
</feature>
<feature type="compositionally biased region" description="Gly residues" evidence="1">
    <location>
        <begin position="24"/>
        <end position="35"/>
    </location>
</feature>
<accession>A0A368QTF2</accession>
<feature type="compositionally biased region" description="Basic residues" evidence="1">
    <location>
        <begin position="95"/>
        <end position="107"/>
    </location>
</feature>
<organism evidence="2">
    <name type="scientific">Setaria italica</name>
    <name type="common">Foxtail millet</name>
    <name type="synonym">Panicum italicum</name>
    <dbReference type="NCBI Taxonomy" id="4555"/>
    <lineage>
        <taxon>Eukaryota</taxon>
        <taxon>Viridiplantae</taxon>
        <taxon>Streptophyta</taxon>
        <taxon>Embryophyta</taxon>
        <taxon>Tracheophyta</taxon>
        <taxon>Spermatophyta</taxon>
        <taxon>Magnoliopsida</taxon>
        <taxon>Liliopsida</taxon>
        <taxon>Poales</taxon>
        <taxon>Poaceae</taxon>
        <taxon>PACMAD clade</taxon>
        <taxon>Panicoideae</taxon>
        <taxon>Panicodae</taxon>
        <taxon>Paniceae</taxon>
        <taxon>Cenchrinae</taxon>
        <taxon>Setaria</taxon>
    </lineage>
</organism>
<reference evidence="2" key="2">
    <citation type="submission" date="2015-07" db="EMBL/GenBank/DDBJ databases">
        <authorList>
            <person name="Noorani M."/>
        </authorList>
    </citation>
    <scope>NUCLEOTIDE SEQUENCE</scope>
    <source>
        <strain evidence="2">Yugu1</strain>
    </source>
</reference>
<gene>
    <name evidence="2" type="ORF">SETIT_4G123100v2</name>
</gene>
<protein>
    <submittedName>
        <fullName evidence="2">Uncharacterized protein</fullName>
    </submittedName>
</protein>
<name>A0A368QTF2_SETIT</name>
<dbReference type="EMBL" id="CM003531">
    <property type="protein sequence ID" value="RCV21239.1"/>
    <property type="molecule type" value="Genomic_DNA"/>
</dbReference>
<evidence type="ECO:0000256" key="1">
    <source>
        <dbReference type="SAM" id="MobiDB-lite"/>
    </source>
</evidence>
<reference evidence="2" key="1">
    <citation type="journal article" date="2012" name="Nat. Biotechnol.">
        <title>Reference genome sequence of the model plant Setaria.</title>
        <authorList>
            <person name="Bennetzen J.L."/>
            <person name="Schmutz J."/>
            <person name="Wang H."/>
            <person name="Percifield R."/>
            <person name="Hawkins J."/>
            <person name="Pontaroli A.C."/>
            <person name="Estep M."/>
            <person name="Feng L."/>
            <person name="Vaughn J.N."/>
            <person name="Grimwood J."/>
            <person name="Jenkins J."/>
            <person name="Barry K."/>
            <person name="Lindquist E."/>
            <person name="Hellsten U."/>
            <person name="Deshpande S."/>
            <person name="Wang X."/>
            <person name="Wu X."/>
            <person name="Mitros T."/>
            <person name="Triplett J."/>
            <person name="Yang X."/>
            <person name="Ye C.Y."/>
            <person name="Mauro-Herrera M."/>
            <person name="Wang L."/>
            <person name="Li P."/>
            <person name="Sharma M."/>
            <person name="Sharma R."/>
            <person name="Ronald P.C."/>
            <person name="Panaud O."/>
            <person name="Kellogg E.A."/>
            <person name="Brutnell T.P."/>
            <person name="Doust A.N."/>
            <person name="Tuskan G.A."/>
            <person name="Rokhsar D."/>
            <person name="Devos K.M."/>
        </authorList>
    </citation>
    <scope>NUCLEOTIDE SEQUENCE [LARGE SCALE GENOMIC DNA]</scope>
    <source>
        <strain evidence="2">Yugu1</strain>
    </source>
</reference>
<evidence type="ECO:0000313" key="2">
    <source>
        <dbReference type="EMBL" id="RCV21239.1"/>
    </source>
</evidence>
<sequence length="187" mass="19033">MSAASSKRGGEQARRWVAVASAVHGGGRGAPGLGDIGATEGRGRRSPRPGAASGARVRHGSGAATCAREGQLRGLSSTAGGEVGRSKRSSAGARRPTRWSHGRRRGRAAQAELTGVRRPARVEPLTAASSSPTDGAGAGGMAKLRGLERPRAQRLRRGGAGGGRKAGVKPWCGRHRGAPAAEDRDGR</sequence>